<proteinExistence type="predicted"/>
<gene>
    <name evidence="2" type="ORF">MKZ38_003305</name>
</gene>
<feature type="region of interest" description="Disordered" evidence="1">
    <location>
        <begin position="1"/>
        <end position="65"/>
    </location>
</feature>
<organism evidence="2 3">
    <name type="scientific">Zalerion maritima</name>
    <dbReference type="NCBI Taxonomy" id="339359"/>
    <lineage>
        <taxon>Eukaryota</taxon>
        <taxon>Fungi</taxon>
        <taxon>Dikarya</taxon>
        <taxon>Ascomycota</taxon>
        <taxon>Pezizomycotina</taxon>
        <taxon>Sordariomycetes</taxon>
        <taxon>Lulworthiomycetidae</taxon>
        <taxon>Lulworthiales</taxon>
        <taxon>Lulworthiaceae</taxon>
        <taxon>Zalerion</taxon>
    </lineage>
</organism>
<comment type="caution">
    <text evidence="2">The sequence shown here is derived from an EMBL/GenBank/DDBJ whole genome shotgun (WGS) entry which is preliminary data.</text>
</comment>
<feature type="compositionally biased region" description="Basic residues" evidence="1">
    <location>
        <begin position="1"/>
        <end position="11"/>
    </location>
</feature>
<dbReference type="EMBL" id="JAKWBI020000202">
    <property type="protein sequence ID" value="KAJ2899255.1"/>
    <property type="molecule type" value="Genomic_DNA"/>
</dbReference>
<evidence type="ECO:0000313" key="3">
    <source>
        <dbReference type="Proteomes" id="UP001201980"/>
    </source>
</evidence>
<evidence type="ECO:0000256" key="1">
    <source>
        <dbReference type="SAM" id="MobiDB-lite"/>
    </source>
</evidence>
<dbReference type="AlphaFoldDB" id="A0AAD5RNL2"/>
<accession>A0AAD5RNL2</accession>
<name>A0AAD5RNL2_9PEZI</name>
<protein>
    <submittedName>
        <fullName evidence="2">Uncharacterized protein</fullName>
    </submittedName>
</protein>
<evidence type="ECO:0000313" key="2">
    <source>
        <dbReference type="EMBL" id="KAJ2899255.1"/>
    </source>
</evidence>
<keyword evidence="3" id="KW-1185">Reference proteome</keyword>
<reference evidence="2" key="1">
    <citation type="submission" date="2022-07" db="EMBL/GenBank/DDBJ databases">
        <title>Draft genome sequence of Zalerion maritima ATCC 34329, a (micro)plastics degrading marine fungus.</title>
        <authorList>
            <person name="Paco A."/>
            <person name="Goncalves M.F.M."/>
            <person name="Rocha-Santos T.A.P."/>
            <person name="Alves A."/>
        </authorList>
    </citation>
    <scope>NUCLEOTIDE SEQUENCE</scope>
    <source>
        <strain evidence="2">ATCC 34329</strain>
    </source>
</reference>
<sequence length="408" mass="45440">MELSKASHHPAHPTEALAENGSTGDVIPDQQMHSSASSDHGPVVENDQRKPPGNGNTTRSVRPPKKTVLCEDITIPLDPNGNVLVLLKPKQNQTPVENLEEEVDRDADQRVVEAIVILASLQTIGLASPKMASLVQGDEKVIDLSDDDPDVAEICLRILHHETRGVPKSIPSARLLLRFAYFVEKYGLAKALSFQAETWLGHWGQRAVAFLEQEDTKNPTDMVRMINWGIVHASLAPRGIACHKLASRIARLTEKPLADYDMNTPEQFEVSLLFDGIALVNAKRESYLEKLLDFLAIQLTRYANYDMMMKRKERLDVCSKSCASKVVGALILYTMHIRSDASRTIKTLFAPPGPPYMGLHVDEVYELLKTIPFPTCGTPKGQRCSPGKAYGQRLEALWDNIRNDFKEE</sequence>
<dbReference type="Proteomes" id="UP001201980">
    <property type="component" value="Unassembled WGS sequence"/>
</dbReference>